<feature type="domain" description="Myb-like" evidence="6">
    <location>
        <begin position="485"/>
        <end position="534"/>
    </location>
</feature>
<feature type="region of interest" description="Disordered" evidence="5">
    <location>
        <begin position="1"/>
        <end position="31"/>
    </location>
</feature>
<dbReference type="InterPro" id="IPR051651">
    <property type="entry name" value="DMTF1_DNA-bind_reg"/>
</dbReference>
<feature type="compositionally biased region" description="Acidic residues" evidence="5">
    <location>
        <begin position="754"/>
        <end position="767"/>
    </location>
</feature>
<keyword evidence="2" id="KW-0694">RNA-binding</keyword>
<proteinExistence type="predicted"/>
<evidence type="ECO:0000313" key="8">
    <source>
        <dbReference type="EMBL" id="OKL60765.1"/>
    </source>
</evidence>
<dbReference type="STRING" id="1441469.A0A1Q5Q9I0"/>
<feature type="compositionally biased region" description="Polar residues" evidence="5">
    <location>
        <begin position="700"/>
        <end position="717"/>
    </location>
</feature>
<dbReference type="Pfam" id="PF21262">
    <property type="entry name" value="RRP40_S1"/>
    <property type="match status" value="1"/>
</dbReference>
<dbReference type="PANTHER" id="PTHR46380">
    <property type="entry name" value="CYCLIN-D-BINDING MYB-LIKE TRANSCRIPTION FACTOR 1"/>
    <property type="match status" value="1"/>
</dbReference>
<feature type="region of interest" description="Disordered" evidence="5">
    <location>
        <begin position="627"/>
        <end position="773"/>
    </location>
</feature>
<dbReference type="InterPro" id="IPR017930">
    <property type="entry name" value="Myb_dom"/>
</dbReference>
<dbReference type="Gene3D" id="2.40.50.140">
    <property type="entry name" value="Nucleic acid-binding proteins"/>
    <property type="match status" value="1"/>
</dbReference>
<dbReference type="Pfam" id="PF13921">
    <property type="entry name" value="Myb_DNA-bind_6"/>
    <property type="match status" value="1"/>
</dbReference>
<dbReference type="AlphaFoldDB" id="A0A1Q5Q9I0"/>
<evidence type="ECO:0000256" key="3">
    <source>
        <dbReference type="ARBA" id="ARBA00023125"/>
    </source>
</evidence>
<organism evidence="8 9">
    <name type="scientific">Talaromyces atroroseus</name>
    <dbReference type="NCBI Taxonomy" id="1441469"/>
    <lineage>
        <taxon>Eukaryota</taxon>
        <taxon>Fungi</taxon>
        <taxon>Dikarya</taxon>
        <taxon>Ascomycota</taxon>
        <taxon>Pezizomycotina</taxon>
        <taxon>Eurotiomycetes</taxon>
        <taxon>Eurotiomycetidae</taxon>
        <taxon>Eurotiales</taxon>
        <taxon>Trichocomaceae</taxon>
        <taxon>Talaromyces</taxon>
        <taxon>Talaromyces sect. Trachyspermi</taxon>
    </lineage>
</organism>
<feature type="compositionally biased region" description="Acidic residues" evidence="5">
    <location>
        <begin position="727"/>
        <end position="742"/>
    </location>
</feature>
<evidence type="ECO:0000259" key="6">
    <source>
        <dbReference type="PROSITE" id="PS50090"/>
    </source>
</evidence>
<dbReference type="InterPro" id="IPR012340">
    <property type="entry name" value="NA-bd_OB-fold"/>
</dbReference>
<dbReference type="RefSeq" id="XP_020120886.1">
    <property type="nucleotide sequence ID" value="XM_020266581.1"/>
</dbReference>
<sequence length="773" mass="85162">MSTSIVLPGDQVSSNALPSASSKTPLRLGSGLRLLHQPQNKAKSKSPSSSSSQTTIEATHAGLLSIDHIRKSVSIQTFPNRRYIPTVNDLIIAQVQRSSTDFFHCIVTPHAPFAVLGQLAFEGASKKTRPNLKQGDLVYARVLSIGIGAGTEVELTCVNPTTGKAEPGGLGLLSGGMLFDVSTGLAARLMKASTSSSSAEAASVVVLEELGSKLESKGGFELAVGRNGKVWVDSSNSGDLAVKITVAIGNFGCGSTMGQTSSQITDENSAIDKLYSQEQENDGQEEEEEITPVKRELENNAATQSTNERDPSLTPKRNRFPFEIRVPRPAEVLTMARPLNTPRPEKQTETTHPAKRKRADDPANSSSPQKEDTSLKNKKKKLEEERSLKFRPGHVSAINGKKTGWFSPEEVRTLENFKVEFCNRHGITPEVFDASVQSSLKNKGGIFEMNYPPMTYNEFWKAICELIPDRDRRSTTRFMRRHFQSGEKKPHQWAAEDDDELERLHQKYGTKWAQIAKEMQRTHDDVVQRWKNKVEHRSTMKEGSWAKDEIDRLLEAIEATYKVHVDQGDKKKVGKDIYEMDDQYISWGAISDRLGNTRSRQQCADRWRKIRRAVKYLRARGDKNAVFTHNLPRKKRTPPSHLAFKSAERVKQSSDEEQSSSSDSSDSESDGASDSSDTSPEEDNKTPPSSTGRSKRGPSALSSQGLGANKLNGTSSPAIRKGNNSESEPDDDSNDSDSDSSSESDSSSNKDNDSDSDSDSDDADGEEQVFSSK</sequence>
<dbReference type="InterPro" id="IPR036612">
    <property type="entry name" value="KH_dom_type_1_sf"/>
</dbReference>
<dbReference type="PROSITE" id="PS51294">
    <property type="entry name" value="HTH_MYB"/>
    <property type="match status" value="1"/>
</dbReference>
<feature type="compositionally biased region" description="Basic and acidic residues" evidence="5">
    <location>
        <begin position="369"/>
        <end position="388"/>
    </location>
</feature>
<accession>A0A1Q5Q9I0</accession>
<reference evidence="8 9" key="1">
    <citation type="submission" date="2015-06" db="EMBL/GenBank/DDBJ databases">
        <title>Talaromyces atroroseus IBT 11181 draft genome.</title>
        <authorList>
            <person name="Rasmussen K.B."/>
            <person name="Rasmussen S."/>
            <person name="Petersen B."/>
            <person name="Sicheritz-Ponten T."/>
            <person name="Mortensen U.H."/>
            <person name="Thrane U."/>
        </authorList>
    </citation>
    <scope>NUCLEOTIDE SEQUENCE [LARGE SCALE GENOMIC DNA]</scope>
    <source>
        <strain evidence="8 9">IBT 11181</strain>
    </source>
</reference>
<evidence type="ECO:0000256" key="2">
    <source>
        <dbReference type="ARBA" id="ARBA00022884"/>
    </source>
</evidence>
<dbReference type="Gene3D" id="1.10.10.60">
    <property type="entry name" value="Homeodomain-like"/>
    <property type="match status" value="2"/>
</dbReference>
<evidence type="ECO:0000256" key="4">
    <source>
        <dbReference type="ARBA" id="ARBA00023242"/>
    </source>
</evidence>
<dbReference type="GO" id="GO:0003700">
    <property type="term" value="F:DNA-binding transcription factor activity"/>
    <property type="evidence" value="ECO:0007669"/>
    <property type="project" value="TreeGrafter"/>
</dbReference>
<evidence type="ECO:0000256" key="1">
    <source>
        <dbReference type="ARBA" id="ARBA00004123"/>
    </source>
</evidence>
<dbReference type="EMBL" id="LFMY01000005">
    <property type="protein sequence ID" value="OKL60765.1"/>
    <property type="molecule type" value="Genomic_DNA"/>
</dbReference>
<feature type="compositionally biased region" description="Acidic residues" evidence="5">
    <location>
        <begin position="279"/>
        <end position="290"/>
    </location>
</feature>
<dbReference type="SUPFAM" id="SSF46689">
    <property type="entry name" value="Homeodomain-like"/>
    <property type="match status" value="1"/>
</dbReference>
<evidence type="ECO:0000256" key="5">
    <source>
        <dbReference type="SAM" id="MobiDB-lite"/>
    </source>
</evidence>
<feature type="compositionally biased region" description="Polar residues" evidence="5">
    <location>
        <begin position="1"/>
        <end position="24"/>
    </location>
</feature>
<dbReference type="PROSITE" id="PS50090">
    <property type="entry name" value="MYB_LIKE"/>
    <property type="match status" value="2"/>
</dbReference>
<dbReference type="GO" id="GO:0000976">
    <property type="term" value="F:transcription cis-regulatory region binding"/>
    <property type="evidence" value="ECO:0007669"/>
    <property type="project" value="TreeGrafter"/>
</dbReference>
<dbReference type="PANTHER" id="PTHR46380:SF2">
    <property type="entry name" value="CYCLIN-D-BINDING MYB-LIKE TRANSCRIPTION FACTOR 1"/>
    <property type="match status" value="1"/>
</dbReference>
<keyword evidence="9" id="KW-1185">Reference proteome</keyword>
<gene>
    <name evidence="8" type="ORF">UA08_04276</name>
</gene>
<dbReference type="OrthoDB" id="340500at2759"/>
<dbReference type="GO" id="GO:0005634">
    <property type="term" value="C:nucleus"/>
    <property type="evidence" value="ECO:0007669"/>
    <property type="project" value="UniProtKB-SubCell"/>
</dbReference>
<feature type="region of interest" description="Disordered" evidence="5">
    <location>
        <begin position="277"/>
        <end position="388"/>
    </location>
</feature>
<feature type="domain" description="HTH myb-type" evidence="7">
    <location>
        <begin position="493"/>
        <end position="538"/>
    </location>
</feature>
<dbReference type="GeneID" id="31004031"/>
<dbReference type="GO" id="GO:0003723">
    <property type="term" value="F:RNA binding"/>
    <property type="evidence" value="ECO:0007669"/>
    <property type="project" value="UniProtKB-KW"/>
</dbReference>
<comment type="subcellular location">
    <subcellularLocation>
        <location evidence="1">Nucleus</location>
    </subcellularLocation>
</comment>
<dbReference type="SUPFAM" id="SSF50249">
    <property type="entry name" value="Nucleic acid-binding proteins"/>
    <property type="match status" value="1"/>
</dbReference>
<dbReference type="Pfam" id="PF15985">
    <property type="entry name" value="KH_6"/>
    <property type="match status" value="1"/>
</dbReference>
<dbReference type="InterPro" id="IPR009057">
    <property type="entry name" value="Homeodomain-like_sf"/>
</dbReference>
<name>A0A1Q5Q9I0_TALAT</name>
<feature type="domain" description="Myb-like" evidence="6">
    <location>
        <begin position="537"/>
        <end position="611"/>
    </location>
</feature>
<evidence type="ECO:0008006" key="10">
    <source>
        <dbReference type="Google" id="ProtNLM"/>
    </source>
</evidence>
<comment type="caution">
    <text evidence="8">The sequence shown here is derived from an EMBL/GenBank/DDBJ whole genome shotgun (WGS) entry which is preliminary data.</text>
</comment>
<evidence type="ECO:0000259" key="7">
    <source>
        <dbReference type="PROSITE" id="PS51294"/>
    </source>
</evidence>
<dbReference type="InterPro" id="IPR001005">
    <property type="entry name" value="SANT/Myb"/>
</dbReference>
<dbReference type="InterPro" id="IPR004088">
    <property type="entry name" value="KH_dom_type_1"/>
</dbReference>
<dbReference type="Proteomes" id="UP000214365">
    <property type="component" value="Unassembled WGS sequence"/>
</dbReference>
<dbReference type="FunFam" id="3.30.1370.10:FF:000091">
    <property type="entry name" value="Putative exosome complex exonuclease Rrp40"/>
    <property type="match status" value="1"/>
</dbReference>
<dbReference type="CDD" id="cd00167">
    <property type="entry name" value="SANT"/>
    <property type="match status" value="2"/>
</dbReference>
<keyword evidence="4" id="KW-0539">Nucleus</keyword>
<dbReference type="Gene3D" id="3.30.1370.10">
    <property type="entry name" value="K Homology domain, type 1"/>
    <property type="match status" value="1"/>
</dbReference>
<dbReference type="SMART" id="SM00717">
    <property type="entry name" value="SANT"/>
    <property type="match status" value="2"/>
</dbReference>
<dbReference type="SUPFAM" id="SSF54791">
    <property type="entry name" value="Eukaryotic type KH-domain (KH-domain type I)"/>
    <property type="match status" value="1"/>
</dbReference>
<protein>
    <recommendedName>
        <fullName evidence="10">Ribosomal RNA-processing protein 40</fullName>
    </recommendedName>
</protein>
<keyword evidence="3" id="KW-0238">DNA-binding</keyword>
<evidence type="ECO:0000313" key="9">
    <source>
        <dbReference type="Proteomes" id="UP000214365"/>
    </source>
</evidence>